<dbReference type="Proteomes" id="UP000620124">
    <property type="component" value="Unassembled WGS sequence"/>
</dbReference>
<feature type="region of interest" description="Disordered" evidence="1">
    <location>
        <begin position="131"/>
        <end position="155"/>
    </location>
</feature>
<gene>
    <name evidence="2" type="ORF">MVEN_00970200</name>
</gene>
<comment type="caution">
    <text evidence="2">The sequence shown here is derived from an EMBL/GenBank/DDBJ whole genome shotgun (WGS) entry which is preliminary data.</text>
</comment>
<evidence type="ECO:0000313" key="2">
    <source>
        <dbReference type="EMBL" id="KAF7356378.1"/>
    </source>
</evidence>
<proteinExistence type="predicted"/>
<feature type="compositionally biased region" description="Polar residues" evidence="1">
    <location>
        <begin position="1"/>
        <end position="11"/>
    </location>
</feature>
<dbReference type="OrthoDB" id="3191896at2759"/>
<feature type="compositionally biased region" description="Basic and acidic residues" evidence="1">
    <location>
        <begin position="51"/>
        <end position="65"/>
    </location>
</feature>
<dbReference type="EMBL" id="JACAZI010000007">
    <property type="protein sequence ID" value="KAF7356378.1"/>
    <property type="molecule type" value="Genomic_DNA"/>
</dbReference>
<evidence type="ECO:0000256" key="1">
    <source>
        <dbReference type="SAM" id="MobiDB-lite"/>
    </source>
</evidence>
<feature type="region of interest" description="Disordered" evidence="1">
    <location>
        <begin position="260"/>
        <end position="279"/>
    </location>
</feature>
<feature type="region of interest" description="Disordered" evidence="1">
    <location>
        <begin position="1"/>
        <end position="115"/>
    </location>
</feature>
<sequence length="279" mass="29166">MDPEPSATSDHPPSAEADTNGMGEPPAITVDLTDLSCPDPLEKIFQQVEEQNERRAQQEAEDKDSVPTTLPRVESSENLKKGRRRGSISITRFGQLSTSDATSDGSSTGPMTPALSDIAAKSPFFQQQLKNGSQTSFASGGSAADDADAHHEDDHHVTHMHTIAPKQSLSRAMGGFLPRRLSRARSTGGILPGADNMVIGVSVAAATVELPEGGEGEGAAPGAVVHAPGALHHQTSKGSIGGASLSNKMGWAARAKNFTKKFRRKSKMPLAPGEEAAAS</sequence>
<name>A0A8H6YAW5_9AGAR</name>
<feature type="compositionally biased region" description="Low complexity" evidence="1">
    <location>
        <begin position="97"/>
        <end position="109"/>
    </location>
</feature>
<dbReference type="AlphaFoldDB" id="A0A8H6YAW5"/>
<accession>A0A8H6YAW5</accession>
<keyword evidence="3" id="KW-1185">Reference proteome</keyword>
<organism evidence="2 3">
    <name type="scientific">Mycena venus</name>
    <dbReference type="NCBI Taxonomy" id="2733690"/>
    <lineage>
        <taxon>Eukaryota</taxon>
        <taxon>Fungi</taxon>
        <taxon>Dikarya</taxon>
        <taxon>Basidiomycota</taxon>
        <taxon>Agaricomycotina</taxon>
        <taxon>Agaricomycetes</taxon>
        <taxon>Agaricomycetidae</taxon>
        <taxon>Agaricales</taxon>
        <taxon>Marasmiineae</taxon>
        <taxon>Mycenaceae</taxon>
        <taxon>Mycena</taxon>
    </lineage>
</organism>
<protein>
    <submittedName>
        <fullName evidence="2">Uncharacterized protein</fullName>
    </submittedName>
</protein>
<reference evidence="2" key="1">
    <citation type="submission" date="2020-05" db="EMBL/GenBank/DDBJ databases">
        <title>Mycena genomes resolve the evolution of fungal bioluminescence.</title>
        <authorList>
            <person name="Tsai I.J."/>
        </authorList>
    </citation>
    <scope>NUCLEOTIDE SEQUENCE</scope>
    <source>
        <strain evidence="2">CCC161011</strain>
    </source>
</reference>
<evidence type="ECO:0000313" key="3">
    <source>
        <dbReference type="Proteomes" id="UP000620124"/>
    </source>
</evidence>